<dbReference type="PATRIC" id="fig|1122985.7.peg.1341"/>
<dbReference type="RefSeq" id="WP_018966918.1">
    <property type="nucleotide sequence ID" value="NZ_KB899212.1"/>
</dbReference>
<keyword evidence="3" id="KW-1185">Reference proteome</keyword>
<dbReference type="AlphaFoldDB" id="A0A069QKT5"/>
<evidence type="ECO:0000313" key="3">
    <source>
        <dbReference type="Proteomes" id="UP000027442"/>
    </source>
</evidence>
<protein>
    <submittedName>
        <fullName evidence="2">Uncharacterized protein</fullName>
    </submittedName>
</protein>
<dbReference type="Proteomes" id="UP000027442">
    <property type="component" value="Unassembled WGS sequence"/>
</dbReference>
<evidence type="ECO:0000313" key="2">
    <source>
        <dbReference type="EMBL" id="KDR52629.1"/>
    </source>
</evidence>
<sequence length="87" mass="9909">MKYIKAIIWSIVLLIVLVALFAIIKIWGITLPEGWNMSVRTLVNIILTVGIADFLLIFFLIAIPFLTGKSRKKYNEKSGKVAQRMED</sequence>
<accession>A0A069QKT5</accession>
<feature type="transmembrane region" description="Helical" evidence="1">
    <location>
        <begin position="7"/>
        <end position="30"/>
    </location>
</feature>
<gene>
    <name evidence="2" type="ORF">HMPREF1991_01294</name>
</gene>
<keyword evidence="1" id="KW-0472">Membrane</keyword>
<dbReference type="EMBL" id="JNGW01000049">
    <property type="protein sequence ID" value="KDR52629.1"/>
    <property type="molecule type" value="Genomic_DNA"/>
</dbReference>
<organism evidence="2 3">
    <name type="scientific">Hoylesella loescheii DSM 19665 = JCM 12249 = ATCC 15930</name>
    <dbReference type="NCBI Taxonomy" id="1122985"/>
    <lineage>
        <taxon>Bacteria</taxon>
        <taxon>Pseudomonadati</taxon>
        <taxon>Bacteroidota</taxon>
        <taxon>Bacteroidia</taxon>
        <taxon>Bacteroidales</taxon>
        <taxon>Prevotellaceae</taxon>
        <taxon>Hoylesella</taxon>
    </lineage>
</organism>
<keyword evidence="1" id="KW-0812">Transmembrane</keyword>
<comment type="caution">
    <text evidence="2">The sequence shown here is derived from an EMBL/GenBank/DDBJ whole genome shotgun (WGS) entry which is preliminary data.</text>
</comment>
<dbReference type="HOGENOM" id="CLU_190705_0_0_10"/>
<keyword evidence="1" id="KW-1133">Transmembrane helix</keyword>
<proteinExistence type="predicted"/>
<name>A0A069QKT5_HOYLO</name>
<feature type="transmembrane region" description="Helical" evidence="1">
    <location>
        <begin position="42"/>
        <end position="67"/>
    </location>
</feature>
<evidence type="ECO:0000256" key="1">
    <source>
        <dbReference type="SAM" id="Phobius"/>
    </source>
</evidence>
<reference evidence="2 3" key="1">
    <citation type="submission" date="2013-08" db="EMBL/GenBank/DDBJ databases">
        <authorList>
            <person name="Weinstock G."/>
            <person name="Sodergren E."/>
            <person name="Wylie T."/>
            <person name="Fulton L."/>
            <person name="Fulton R."/>
            <person name="Fronick C."/>
            <person name="O'Laughlin M."/>
            <person name="Godfrey J."/>
            <person name="Miner T."/>
            <person name="Herter B."/>
            <person name="Appelbaum E."/>
            <person name="Cordes M."/>
            <person name="Lek S."/>
            <person name="Wollam A."/>
            <person name="Pepin K.H."/>
            <person name="Palsikar V.B."/>
            <person name="Mitreva M."/>
            <person name="Wilson R.K."/>
        </authorList>
    </citation>
    <scope>NUCLEOTIDE SEQUENCE [LARGE SCALE GENOMIC DNA]</scope>
    <source>
        <strain evidence="2 3">ATCC 15930</strain>
    </source>
</reference>